<dbReference type="Pfam" id="PF19335">
    <property type="entry name" value="HMBD"/>
    <property type="match status" value="1"/>
</dbReference>
<dbReference type="Pfam" id="PF00581">
    <property type="entry name" value="Rhodanese"/>
    <property type="match status" value="1"/>
</dbReference>
<dbReference type="EMBL" id="BAABGY010000002">
    <property type="protein sequence ID" value="GAA4321655.1"/>
    <property type="molecule type" value="Genomic_DNA"/>
</dbReference>
<evidence type="ECO:0000256" key="1">
    <source>
        <dbReference type="SAM" id="SignalP"/>
    </source>
</evidence>
<dbReference type="Gene3D" id="3.40.250.10">
    <property type="entry name" value="Rhodanese-like domain"/>
    <property type="match status" value="1"/>
</dbReference>
<evidence type="ECO:0000313" key="4">
    <source>
        <dbReference type="Proteomes" id="UP001501725"/>
    </source>
</evidence>
<dbReference type="InterPro" id="IPR001763">
    <property type="entry name" value="Rhodanese-like_dom"/>
</dbReference>
<name>A0ABP8GCA4_9BACT</name>
<feature type="signal peptide" evidence="1">
    <location>
        <begin position="1"/>
        <end position="19"/>
    </location>
</feature>
<dbReference type="Proteomes" id="UP001501725">
    <property type="component" value="Unassembled WGS sequence"/>
</dbReference>
<comment type="caution">
    <text evidence="3">The sequence shown here is derived from an EMBL/GenBank/DDBJ whole genome shotgun (WGS) entry which is preliminary data.</text>
</comment>
<dbReference type="InterPro" id="IPR036873">
    <property type="entry name" value="Rhodanese-like_dom_sf"/>
</dbReference>
<gene>
    <name evidence="3" type="ORF">GCM10023184_07600</name>
</gene>
<dbReference type="SUPFAM" id="SSF52821">
    <property type="entry name" value="Rhodanese/Cell cycle control phosphatase"/>
    <property type="match status" value="1"/>
</dbReference>
<dbReference type="RefSeq" id="WP_345253526.1">
    <property type="nucleotide sequence ID" value="NZ_BAABGY010000002.1"/>
</dbReference>
<accession>A0ABP8GCA4</accession>
<dbReference type="CDD" id="cd00158">
    <property type="entry name" value="RHOD"/>
    <property type="match status" value="1"/>
</dbReference>
<dbReference type="InterPro" id="IPR045800">
    <property type="entry name" value="HMBD"/>
</dbReference>
<evidence type="ECO:0000313" key="3">
    <source>
        <dbReference type="EMBL" id="GAA4321655.1"/>
    </source>
</evidence>
<keyword evidence="1" id="KW-0732">Signal</keyword>
<feature type="chain" id="PRO_5046535199" description="Rhodanese domain-containing protein" evidence="1">
    <location>
        <begin position="20"/>
        <end position="168"/>
    </location>
</feature>
<sequence>MRLLLLLLLLVLGTTTAFAQAPDSLRCLPCGSDCDKATYTKAGNCPHCGMALVPAASIRFREVAPDSICAYIQAHPGALLLDVRTKAEFEGKADPDFGTLKGAINIPIGELAQRLPELASHKERAIIVFCSHSHRSPQAAYLLTQNGFTNVTNLSGGMSVVKEPSCKR</sequence>
<reference evidence="4" key="1">
    <citation type="journal article" date="2019" name="Int. J. Syst. Evol. Microbiol.">
        <title>The Global Catalogue of Microorganisms (GCM) 10K type strain sequencing project: providing services to taxonomists for standard genome sequencing and annotation.</title>
        <authorList>
            <consortium name="The Broad Institute Genomics Platform"/>
            <consortium name="The Broad Institute Genome Sequencing Center for Infectious Disease"/>
            <person name="Wu L."/>
            <person name="Ma J."/>
        </authorList>
    </citation>
    <scope>NUCLEOTIDE SEQUENCE [LARGE SCALE GENOMIC DNA]</scope>
    <source>
        <strain evidence="4">JCM 17919</strain>
    </source>
</reference>
<dbReference type="PANTHER" id="PTHR43031">
    <property type="entry name" value="FAD-DEPENDENT OXIDOREDUCTASE"/>
    <property type="match status" value="1"/>
</dbReference>
<proteinExistence type="predicted"/>
<protein>
    <recommendedName>
        <fullName evidence="2">Rhodanese domain-containing protein</fullName>
    </recommendedName>
</protein>
<keyword evidence="4" id="KW-1185">Reference proteome</keyword>
<evidence type="ECO:0000259" key="2">
    <source>
        <dbReference type="PROSITE" id="PS50206"/>
    </source>
</evidence>
<feature type="domain" description="Rhodanese" evidence="2">
    <location>
        <begin position="74"/>
        <end position="167"/>
    </location>
</feature>
<dbReference type="PANTHER" id="PTHR43031:SF1">
    <property type="entry name" value="PYRIDINE NUCLEOTIDE-DISULPHIDE OXIDOREDUCTASE"/>
    <property type="match status" value="1"/>
</dbReference>
<dbReference type="SMART" id="SM00450">
    <property type="entry name" value="RHOD"/>
    <property type="match status" value="1"/>
</dbReference>
<organism evidence="3 4">
    <name type="scientific">Flaviaesturariibacter amylovorans</name>
    <dbReference type="NCBI Taxonomy" id="1084520"/>
    <lineage>
        <taxon>Bacteria</taxon>
        <taxon>Pseudomonadati</taxon>
        <taxon>Bacteroidota</taxon>
        <taxon>Chitinophagia</taxon>
        <taxon>Chitinophagales</taxon>
        <taxon>Chitinophagaceae</taxon>
        <taxon>Flaviaestuariibacter</taxon>
    </lineage>
</organism>
<dbReference type="PROSITE" id="PS50206">
    <property type="entry name" value="RHODANESE_3"/>
    <property type="match status" value="1"/>
</dbReference>
<dbReference type="InterPro" id="IPR050229">
    <property type="entry name" value="GlpE_sulfurtransferase"/>
</dbReference>